<dbReference type="EMBL" id="SJPW01000001">
    <property type="protein sequence ID" value="TWU60543.1"/>
    <property type="molecule type" value="Genomic_DNA"/>
</dbReference>
<evidence type="ECO:0000256" key="2">
    <source>
        <dbReference type="ARBA" id="ARBA00022679"/>
    </source>
</evidence>
<dbReference type="InterPro" id="IPR028098">
    <property type="entry name" value="Glyco_trans_4-like_N"/>
</dbReference>
<dbReference type="Pfam" id="PF00534">
    <property type="entry name" value="Glycos_transf_1"/>
    <property type="match status" value="1"/>
</dbReference>
<dbReference type="EC" id="2.4.1.291" evidence="5"/>
<dbReference type="CDD" id="cd03820">
    <property type="entry name" value="GT4_AmsD-like"/>
    <property type="match status" value="1"/>
</dbReference>
<dbReference type="Pfam" id="PF13579">
    <property type="entry name" value="Glyco_trans_4_4"/>
    <property type="match status" value="1"/>
</dbReference>
<proteinExistence type="predicted"/>
<keyword evidence="2 5" id="KW-0808">Transferase</keyword>
<evidence type="ECO:0000313" key="5">
    <source>
        <dbReference type="EMBL" id="TWU60543.1"/>
    </source>
</evidence>
<dbReference type="PANTHER" id="PTHR12526">
    <property type="entry name" value="GLYCOSYLTRANSFERASE"/>
    <property type="match status" value="1"/>
</dbReference>
<dbReference type="SUPFAM" id="SSF53756">
    <property type="entry name" value="UDP-Glycosyltransferase/glycogen phosphorylase"/>
    <property type="match status" value="1"/>
</dbReference>
<feature type="domain" description="Glycosyl transferase family 1" evidence="3">
    <location>
        <begin position="189"/>
        <end position="345"/>
    </location>
</feature>
<dbReference type="InterPro" id="IPR001296">
    <property type="entry name" value="Glyco_trans_1"/>
</dbReference>
<name>A0A5C6FIY2_9BACT</name>
<evidence type="ECO:0000256" key="1">
    <source>
        <dbReference type="ARBA" id="ARBA00022676"/>
    </source>
</evidence>
<evidence type="ECO:0000259" key="3">
    <source>
        <dbReference type="Pfam" id="PF00534"/>
    </source>
</evidence>
<evidence type="ECO:0000313" key="6">
    <source>
        <dbReference type="Proteomes" id="UP000318288"/>
    </source>
</evidence>
<reference evidence="5 6" key="1">
    <citation type="submission" date="2019-02" db="EMBL/GenBank/DDBJ databases">
        <title>Deep-cultivation of Planctomycetes and their phenomic and genomic characterization uncovers novel biology.</title>
        <authorList>
            <person name="Wiegand S."/>
            <person name="Jogler M."/>
            <person name="Boedeker C."/>
            <person name="Pinto D."/>
            <person name="Vollmers J."/>
            <person name="Rivas-Marin E."/>
            <person name="Kohn T."/>
            <person name="Peeters S.H."/>
            <person name="Heuer A."/>
            <person name="Rast P."/>
            <person name="Oberbeckmann S."/>
            <person name="Bunk B."/>
            <person name="Jeske O."/>
            <person name="Meyerdierks A."/>
            <person name="Storesund J.E."/>
            <person name="Kallscheuer N."/>
            <person name="Luecker S."/>
            <person name="Lage O.M."/>
            <person name="Pohl T."/>
            <person name="Merkel B.J."/>
            <person name="Hornburger P."/>
            <person name="Mueller R.-W."/>
            <person name="Bruemmer F."/>
            <person name="Labrenz M."/>
            <person name="Spormann A.M."/>
            <person name="Op Den Camp H."/>
            <person name="Overmann J."/>
            <person name="Amann R."/>
            <person name="Jetten M.S.M."/>
            <person name="Mascher T."/>
            <person name="Medema M.H."/>
            <person name="Devos D.P."/>
            <person name="Kaster A.-K."/>
            <person name="Ovreas L."/>
            <person name="Rohde M."/>
            <person name="Galperin M.Y."/>
            <person name="Jogler C."/>
        </authorList>
    </citation>
    <scope>NUCLEOTIDE SEQUENCE [LARGE SCALE GENOMIC DNA]</scope>
    <source>
        <strain evidence="5 6">Poly51</strain>
    </source>
</reference>
<organism evidence="5 6">
    <name type="scientific">Rubripirellula tenax</name>
    <dbReference type="NCBI Taxonomy" id="2528015"/>
    <lineage>
        <taxon>Bacteria</taxon>
        <taxon>Pseudomonadati</taxon>
        <taxon>Planctomycetota</taxon>
        <taxon>Planctomycetia</taxon>
        <taxon>Pirellulales</taxon>
        <taxon>Pirellulaceae</taxon>
        <taxon>Rubripirellula</taxon>
    </lineage>
</organism>
<comment type="caution">
    <text evidence="5">The sequence shown here is derived from an EMBL/GenBank/DDBJ whole genome shotgun (WGS) entry which is preliminary data.</text>
</comment>
<dbReference type="AlphaFoldDB" id="A0A5C6FIY2"/>
<keyword evidence="1 5" id="KW-0328">Glycosyltransferase</keyword>
<dbReference type="Proteomes" id="UP000318288">
    <property type="component" value="Unassembled WGS sequence"/>
</dbReference>
<sequence length="376" mass="40843">MDIACVIHSLDGGGAERVMAGLATRLAQRGHRVTLVTLDDGATDRHSVEGVVRRPLDVMGESGSPIAAIMNLRRRVGVLRAAVQDIRPDVVLSFCDRTNILAVMAIAPTGIPIVISERSDPAEQTLGRFYSWQRSRMYPRADRVIAQTDAAAGYLQSILDRHSNRRRPDKVDVIASAVDAPPLVSDRTIATTNRRIVGIGRLETEKGFDRLIEAFALVHRRHPDWTLRIVGEGTKRPDLESQVRQLGLQSHVTMPGWVRPVWGELAPATVFVLPSRYEGFPSALMESMAAGVPSVSVDCPSGPGAIVNDGVNGLLVADNVDGITGGIEQMIQDPPHRESMGRTGTEVLQRFGWDAMVDAYEQVLSEASALPGRSAR</sequence>
<dbReference type="OrthoDB" id="9787617at2"/>
<gene>
    <name evidence="5" type="primary">pglJ</name>
    <name evidence="5" type="ORF">Poly51_08190</name>
</gene>
<dbReference type="PANTHER" id="PTHR12526:SF510">
    <property type="entry name" value="D-INOSITOL 3-PHOSPHATE GLYCOSYLTRANSFERASE"/>
    <property type="match status" value="1"/>
</dbReference>
<dbReference type="RefSeq" id="WP_146454428.1">
    <property type="nucleotide sequence ID" value="NZ_SJPW01000001.1"/>
</dbReference>
<feature type="domain" description="Glycosyltransferase subfamily 4-like N-terminal" evidence="4">
    <location>
        <begin position="13"/>
        <end position="159"/>
    </location>
</feature>
<evidence type="ECO:0000259" key="4">
    <source>
        <dbReference type="Pfam" id="PF13579"/>
    </source>
</evidence>
<accession>A0A5C6FIY2</accession>
<dbReference type="GO" id="GO:0016757">
    <property type="term" value="F:glycosyltransferase activity"/>
    <property type="evidence" value="ECO:0007669"/>
    <property type="project" value="UniProtKB-KW"/>
</dbReference>
<dbReference type="Gene3D" id="3.40.50.2000">
    <property type="entry name" value="Glycogen Phosphorylase B"/>
    <property type="match status" value="2"/>
</dbReference>
<keyword evidence="6" id="KW-1185">Reference proteome</keyword>
<protein>
    <submittedName>
        <fullName evidence="5">4-alpha-N-acetylgalactosaminyltransferase</fullName>
        <ecNumber evidence="5">2.4.1.291</ecNumber>
    </submittedName>
</protein>